<protein>
    <submittedName>
        <fullName evidence="1">Uncharacterized protein</fullName>
    </submittedName>
</protein>
<proteinExistence type="predicted"/>
<dbReference type="EMBL" id="LXSF01000009">
    <property type="protein sequence ID" value="OAM15992.1"/>
    <property type="molecule type" value="Genomic_DNA"/>
</dbReference>
<sequence>MDMLATPLGEWARVREETTGRVFLVGKFLQMPVSVELESADIEQVDFDFIQDKVSKFAQIKRQTELFFEHIARNSPDLLGLAAGARLADCRDCIACPEFAFGSGAGSWSIVYRESVFPIAEPYGILVNYFGDDVVGFEDISDAEEC</sequence>
<dbReference type="Proteomes" id="UP000078003">
    <property type="component" value="Unassembled WGS sequence"/>
</dbReference>
<evidence type="ECO:0000313" key="2">
    <source>
        <dbReference type="Proteomes" id="UP000078003"/>
    </source>
</evidence>
<organism evidence="1 2">
    <name type="scientific">Eikenella corrodens</name>
    <dbReference type="NCBI Taxonomy" id="539"/>
    <lineage>
        <taxon>Bacteria</taxon>
        <taxon>Pseudomonadati</taxon>
        <taxon>Pseudomonadota</taxon>
        <taxon>Betaproteobacteria</taxon>
        <taxon>Neisseriales</taxon>
        <taxon>Neisseriaceae</taxon>
        <taxon>Eikenella</taxon>
    </lineage>
</organism>
<name>A0A1A9RD38_EIKCO</name>
<accession>A0A1A9RD38</accession>
<evidence type="ECO:0000313" key="1">
    <source>
        <dbReference type="EMBL" id="OAM15992.1"/>
    </source>
</evidence>
<reference evidence="2" key="1">
    <citation type="submission" date="2016-05" db="EMBL/GenBank/DDBJ databases">
        <title>Draft genome of Corynebacterium afermentans subsp. afermentans LCDC 88199T.</title>
        <authorList>
            <person name="Bernier A.-M."/>
            <person name="Bernard K."/>
        </authorList>
    </citation>
    <scope>NUCLEOTIDE SEQUENCE [LARGE SCALE GENOMIC DNA]</scope>
    <source>
        <strain evidence="2">NML01-0328</strain>
    </source>
</reference>
<dbReference type="RefSeq" id="WP_064083981.1">
    <property type="nucleotide sequence ID" value="NZ_LXSF01000009.1"/>
</dbReference>
<gene>
    <name evidence="1" type="ORF">A7P85_08025</name>
</gene>
<dbReference type="AlphaFoldDB" id="A0A1A9RD38"/>
<comment type="caution">
    <text evidence="1">The sequence shown here is derived from an EMBL/GenBank/DDBJ whole genome shotgun (WGS) entry which is preliminary data.</text>
</comment>